<comment type="subunit">
    <text evidence="2">Homodimer.</text>
</comment>
<reference evidence="10 11" key="1">
    <citation type="journal article" date="2015" name="Plant Cell">
        <title>Oil accumulation by the oleaginous diatom Fistulifera solaris as revealed by the genome and transcriptome.</title>
        <authorList>
            <person name="Tanaka T."/>
            <person name="Maeda Y."/>
            <person name="Veluchamy A."/>
            <person name="Tanaka M."/>
            <person name="Abida H."/>
            <person name="Marechal E."/>
            <person name="Bowler C."/>
            <person name="Muto M."/>
            <person name="Sunaga Y."/>
            <person name="Tanaka M."/>
            <person name="Yoshino T."/>
            <person name="Taniguchi T."/>
            <person name="Fukuda Y."/>
            <person name="Nemoto M."/>
            <person name="Matsumoto M."/>
            <person name="Wong P.S."/>
            <person name="Aburatani S."/>
            <person name="Fujibuchi W."/>
        </authorList>
    </citation>
    <scope>NUCLEOTIDE SEQUENCE [LARGE SCALE GENOMIC DNA]</scope>
    <source>
        <strain evidence="10 11">JPCC DA0580</strain>
    </source>
</reference>
<dbReference type="Gene3D" id="3.30.200.20">
    <property type="entry name" value="Phosphorylase Kinase, domain 1"/>
    <property type="match status" value="1"/>
</dbReference>
<organism evidence="10 11">
    <name type="scientific">Fistulifera solaris</name>
    <name type="common">Oleaginous diatom</name>
    <dbReference type="NCBI Taxonomy" id="1519565"/>
    <lineage>
        <taxon>Eukaryota</taxon>
        <taxon>Sar</taxon>
        <taxon>Stramenopiles</taxon>
        <taxon>Ochrophyta</taxon>
        <taxon>Bacillariophyta</taxon>
        <taxon>Bacillariophyceae</taxon>
        <taxon>Bacillariophycidae</taxon>
        <taxon>Naviculales</taxon>
        <taxon>Naviculaceae</taxon>
        <taxon>Fistulifera</taxon>
    </lineage>
</organism>
<dbReference type="SUPFAM" id="SSF100950">
    <property type="entry name" value="NagB/RpiA/CoA transferase-like"/>
    <property type="match status" value="1"/>
</dbReference>
<gene>
    <name evidence="10" type="ORF">FisN_2Lh131</name>
</gene>
<name>A0A1Z5JWS9_FISSO</name>
<dbReference type="PANTHER" id="PTHR34273:SF2">
    <property type="entry name" value="METHYLTHIORIBOSE KINASE"/>
    <property type="match status" value="1"/>
</dbReference>
<dbReference type="OrthoDB" id="2461at2759"/>
<dbReference type="GO" id="GO:0046522">
    <property type="term" value="F:S-methyl-5-thioribose kinase activity"/>
    <property type="evidence" value="ECO:0007669"/>
    <property type="project" value="InterPro"/>
</dbReference>
<dbReference type="InterPro" id="IPR000649">
    <property type="entry name" value="IF-2B-related"/>
</dbReference>
<comment type="function">
    <text evidence="8">Catalyzes the interconversion of methylthioribose-1-phosphate (MTR-1-P) into methylthioribulose-1-phosphate (MTRu-1-P).</text>
</comment>
<evidence type="ECO:0000256" key="7">
    <source>
        <dbReference type="ARBA" id="ARBA00023235"/>
    </source>
</evidence>
<dbReference type="InterPro" id="IPR027363">
    <property type="entry name" value="M1Pi_N"/>
</dbReference>
<dbReference type="GO" id="GO:0005737">
    <property type="term" value="C:cytoplasm"/>
    <property type="evidence" value="ECO:0007669"/>
    <property type="project" value="UniProtKB-SubCell"/>
</dbReference>
<dbReference type="InterPro" id="IPR011009">
    <property type="entry name" value="Kinase-like_dom_sf"/>
</dbReference>
<dbReference type="NCBIfam" id="TIGR01767">
    <property type="entry name" value="MTRK"/>
    <property type="match status" value="1"/>
</dbReference>
<dbReference type="SUPFAM" id="SSF56112">
    <property type="entry name" value="Protein kinase-like (PK-like)"/>
    <property type="match status" value="1"/>
</dbReference>
<dbReference type="InterPro" id="IPR005251">
    <property type="entry name" value="IF-M1Pi"/>
</dbReference>
<dbReference type="GO" id="GO:0005524">
    <property type="term" value="F:ATP binding"/>
    <property type="evidence" value="ECO:0007669"/>
    <property type="project" value="UniProtKB-KW"/>
</dbReference>
<dbReference type="NCBIfam" id="TIGR00524">
    <property type="entry name" value="eIF-2B_rel"/>
    <property type="match status" value="1"/>
</dbReference>
<keyword evidence="8" id="KW-0539">Nucleus</keyword>
<evidence type="ECO:0000259" key="9">
    <source>
        <dbReference type="Pfam" id="PF01636"/>
    </source>
</evidence>
<sequence>MTEESTELLRSLIYEPGTPPKLHVLNQLLLPGERVYIEISDVQAAWTAIRDMQIRGAPLIAIVAVLGLAVDLQTHTRELDQLDPNDAEALLALLETKLDFLMTSRPTAVNLFNAVQELRDVCHRMVMIDDDEDDTNTTTARQRLLQAVTQHAEFMLERDVQDNKTLSQYGAHELLSKHSSSDEKLTLMTICNTGSLATALYGTALGIVRAVRDQQRLAAIIALETRPYNQGSRLTAFELQAEQMPGATLIADSMAAFYCQRHKVHGIVVGADRVCANGDTANKIGTYQLALVARAHNIPFYVAAPFTTLDVTTAAGQECVIEERPAHEFVQTSQAPADMNVWNPAFDITPAQYITGIVTEKGVLHPNADGTFDVRRFVESKGTDVAAPSTQDYTEQTVQTLPLYLTQNAPAAMEILEAVEPEDLECVEVGDGNLNLVFIVTNKYKPEKQVIVKQSLPYVRCVGESWPLTLDRAYYEYQALAAQKAACPEFVPSLYHFSKPNGLIVMEYLKPPHIILRKGLIQGIRYPTMAVDMGTFCGKTLFLTSGFALSTTELRAKVEMWSANSEMCALTEQVVFTEPYMEATNNRWTSPQLDDEKKAIEEDIELKHAAAHYKHKFVGSTQALIHADLHSGSVMCAPSPQATYVIDPEFAFYGPMGFDTGAFVANLFLAYVAQPGHPHRGPDYAEWILEQIVTFYAAFERQFLELWNDPTAHTGFVYGRNTLHSPEAVARAQQSFMKDLLADTLGFAGMKMLRRIVGIAHVEDLDSIKDADIRAQCERHGLALAKTFIKTAPLIPSMDDAIQLARSFKK</sequence>
<comment type="pathway">
    <text evidence="8">Amino-acid biosynthesis; L-methionine biosynthesis via salvage pathway; L-methionine from S-methyl-5-thio-alpha-D-ribose 1-phosphate: step 1/6.</text>
</comment>
<dbReference type="NCBIfam" id="TIGR00512">
    <property type="entry name" value="salvage_mtnA"/>
    <property type="match status" value="1"/>
</dbReference>
<comment type="subcellular location">
    <subcellularLocation>
        <location evidence="8">Cytoplasm</location>
    </subcellularLocation>
    <subcellularLocation>
        <location evidence="8">Nucleus</location>
    </subcellularLocation>
</comment>
<accession>A0A1Z5JWS9</accession>
<keyword evidence="8" id="KW-0963">Cytoplasm</keyword>
<evidence type="ECO:0000256" key="8">
    <source>
        <dbReference type="HAMAP-Rule" id="MF_03119"/>
    </source>
</evidence>
<dbReference type="Pfam" id="PF01636">
    <property type="entry name" value="APH"/>
    <property type="match status" value="1"/>
</dbReference>
<dbReference type="FunFam" id="3.40.50.10470:FF:000006">
    <property type="entry name" value="Methylthioribose-1-phosphate isomerase"/>
    <property type="match status" value="1"/>
</dbReference>
<comment type="caution">
    <text evidence="10">The sequence shown here is derived from an EMBL/GenBank/DDBJ whole genome shotgun (WGS) entry which is preliminary data.</text>
</comment>
<dbReference type="Gene3D" id="1.20.120.420">
    <property type="entry name" value="translation initiation factor eif-2b, domain 1"/>
    <property type="match status" value="1"/>
</dbReference>
<keyword evidence="5 10" id="KW-0418">Kinase</keyword>
<dbReference type="EMBL" id="BDSP01000130">
    <property type="protein sequence ID" value="GAX18477.1"/>
    <property type="molecule type" value="Genomic_DNA"/>
</dbReference>
<dbReference type="InterPro" id="IPR009212">
    <property type="entry name" value="Methylthioribose_kinase"/>
</dbReference>
<dbReference type="GO" id="GO:0005634">
    <property type="term" value="C:nucleus"/>
    <property type="evidence" value="ECO:0007669"/>
    <property type="project" value="UniProtKB-SubCell"/>
</dbReference>
<evidence type="ECO:0000256" key="3">
    <source>
        <dbReference type="ARBA" id="ARBA00022679"/>
    </source>
</evidence>
<dbReference type="GO" id="GO:0046523">
    <property type="term" value="F:S-methyl-5-thioribose-1-phosphate isomerase activity"/>
    <property type="evidence" value="ECO:0007669"/>
    <property type="project" value="UniProtKB-UniRule"/>
</dbReference>
<dbReference type="GO" id="GO:0019509">
    <property type="term" value="P:L-methionine salvage from methylthioadenosine"/>
    <property type="evidence" value="ECO:0007669"/>
    <property type="project" value="UniProtKB-UniRule"/>
</dbReference>
<comment type="similarity">
    <text evidence="1">Belongs to the methylthioribose kinase family.</text>
</comment>
<dbReference type="InterPro" id="IPR037171">
    <property type="entry name" value="NagB/RpiA_transferase-like"/>
</dbReference>
<evidence type="ECO:0000313" key="10">
    <source>
        <dbReference type="EMBL" id="GAX18477.1"/>
    </source>
</evidence>
<dbReference type="Pfam" id="PF01008">
    <property type="entry name" value="IF-2B"/>
    <property type="match status" value="1"/>
</dbReference>
<proteinExistence type="inferred from homology"/>
<dbReference type="NCBIfam" id="NF004326">
    <property type="entry name" value="PRK05720.1"/>
    <property type="match status" value="1"/>
</dbReference>
<dbReference type="InterPro" id="IPR042529">
    <property type="entry name" value="IF_2B-like_C"/>
</dbReference>
<feature type="active site" description="Proton donor" evidence="8">
    <location>
        <position position="272"/>
    </location>
</feature>
<keyword evidence="8" id="KW-0028">Amino-acid biosynthesis</keyword>
<evidence type="ECO:0000256" key="1">
    <source>
        <dbReference type="ARBA" id="ARBA00010165"/>
    </source>
</evidence>
<evidence type="ECO:0000256" key="2">
    <source>
        <dbReference type="ARBA" id="ARBA00011738"/>
    </source>
</evidence>
<dbReference type="Gene3D" id="3.90.1200.10">
    <property type="match status" value="1"/>
</dbReference>
<keyword evidence="11" id="KW-1185">Reference proteome</keyword>
<dbReference type="HAMAP" id="MF_01678">
    <property type="entry name" value="Salvage_MtnA"/>
    <property type="match status" value="1"/>
</dbReference>
<dbReference type="InterPro" id="IPR011559">
    <property type="entry name" value="Initiation_fac_2B_a/b/d"/>
</dbReference>
<comment type="catalytic activity">
    <reaction evidence="8">
        <text>5-(methylsulfanyl)-alpha-D-ribose 1-phosphate = 5-(methylsulfanyl)-D-ribulose 1-phosphate</text>
        <dbReference type="Rhea" id="RHEA:19989"/>
        <dbReference type="ChEBI" id="CHEBI:58533"/>
        <dbReference type="ChEBI" id="CHEBI:58548"/>
        <dbReference type="EC" id="5.3.1.23"/>
    </reaction>
</comment>
<feature type="site" description="Transition state stabilizer" evidence="8">
    <location>
        <position position="191"/>
    </location>
</feature>
<dbReference type="PANTHER" id="PTHR34273">
    <property type="entry name" value="METHYLTHIORIBOSE KINASE"/>
    <property type="match status" value="1"/>
</dbReference>
<dbReference type="Gene3D" id="3.40.50.10470">
    <property type="entry name" value="Translation initiation factor eif-2b, domain 2"/>
    <property type="match status" value="1"/>
</dbReference>
<protein>
    <recommendedName>
        <fullName evidence="8">Methylthioribose-1-phosphate isomerase</fullName>
        <shortName evidence="8">M1Pi</shortName>
        <shortName evidence="8">MTR-1-P isomerase</shortName>
        <ecNumber evidence="8">5.3.1.23</ecNumber>
    </recommendedName>
    <alternativeName>
        <fullName evidence="8">S-methyl-5-thioribose-1-phosphate isomerase</fullName>
    </alternativeName>
    <alternativeName>
        <fullName evidence="8">Translation initiation factor eIF-2B subunit alpha/beta/delta-like protein</fullName>
    </alternativeName>
</protein>
<dbReference type="InParanoid" id="A0A1Z5JWS9"/>
<evidence type="ECO:0000256" key="4">
    <source>
        <dbReference type="ARBA" id="ARBA00022741"/>
    </source>
</evidence>
<dbReference type="AlphaFoldDB" id="A0A1Z5JWS9"/>
<evidence type="ECO:0000256" key="6">
    <source>
        <dbReference type="ARBA" id="ARBA00022840"/>
    </source>
</evidence>
<keyword evidence="3 10" id="KW-0808">Transferase</keyword>
<dbReference type="Proteomes" id="UP000198406">
    <property type="component" value="Unassembled WGS sequence"/>
</dbReference>
<comment type="similarity">
    <text evidence="8">Belongs to the eIF-2B alpha/beta/delta subunits family. MtnA subfamily.</text>
</comment>
<dbReference type="InterPro" id="IPR002575">
    <property type="entry name" value="Aminoglycoside_PTrfase"/>
</dbReference>
<keyword evidence="8" id="KW-0486">Methionine biosynthesis</keyword>
<keyword evidence="4" id="KW-0547">Nucleotide-binding</keyword>
<feature type="domain" description="Aminoglycoside phosphotransferase" evidence="9">
    <location>
        <begin position="429"/>
        <end position="666"/>
    </location>
</feature>
<evidence type="ECO:0000256" key="5">
    <source>
        <dbReference type="ARBA" id="ARBA00022777"/>
    </source>
</evidence>
<dbReference type="FunFam" id="1.20.120.420:FF:000003">
    <property type="entry name" value="Methylthioribose-1-phosphate isomerase"/>
    <property type="match status" value="1"/>
</dbReference>
<keyword evidence="6" id="KW-0067">ATP-binding</keyword>
<evidence type="ECO:0000313" key="11">
    <source>
        <dbReference type="Proteomes" id="UP000198406"/>
    </source>
</evidence>
<dbReference type="EC" id="5.3.1.23" evidence="8"/>
<keyword evidence="7 8" id="KW-0413">Isomerase</keyword>
<dbReference type="UniPathway" id="UPA00904">
    <property type="reaction ID" value="UER00874"/>
</dbReference>